<reference evidence="1" key="1">
    <citation type="submission" date="2020-05" db="EMBL/GenBank/DDBJ databases">
        <title>WGS assembly of Panicum virgatum.</title>
        <authorList>
            <person name="Lovell J.T."/>
            <person name="Jenkins J."/>
            <person name="Shu S."/>
            <person name="Juenger T.E."/>
            <person name="Schmutz J."/>
        </authorList>
    </citation>
    <scope>NUCLEOTIDE SEQUENCE</scope>
    <source>
        <strain evidence="1">AP13</strain>
    </source>
</reference>
<keyword evidence="2" id="KW-1185">Reference proteome</keyword>
<sequence length="87" mass="9558">MAIHTQPLAPPILMHVQLDPVVIYGVLKKIDSIGVLGFHGGIYVGRGAWKCRSGTSAHHQMIFSAIRSTCTEISWGYCWLESHVLLG</sequence>
<dbReference type="Proteomes" id="UP000823388">
    <property type="component" value="Chromosome 9N"/>
</dbReference>
<evidence type="ECO:0000313" key="1">
    <source>
        <dbReference type="EMBL" id="KAG2538991.1"/>
    </source>
</evidence>
<name>A0A8T0MNJ3_PANVG</name>
<comment type="caution">
    <text evidence="1">The sequence shown here is derived from an EMBL/GenBank/DDBJ whole genome shotgun (WGS) entry which is preliminary data.</text>
</comment>
<accession>A0A8T0MNJ3</accession>
<proteinExistence type="predicted"/>
<dbReference type="AlphaFoldDB" id="A0A8T0MNJ3"/>
<gene>
    <name evidence="1" type="ORF">PVAP13_9NG377300</name>
</gene>
<organism evidence="1 2">
    <name type="scientific">Panicum virgatum</name>
    <name type="common">Blackwell switchgrass</name>
    <dbReference type="NCBI Taxonomy" id="38727"/>
    <lineage>
        <taxon>Eukaryota</taxon>
        <taxon>Viridiplantae</taxon>
        <taxon>Streptophyta</taxon>
        <taxon>Embryophyta</taxon>
        <taxon>Tracheophyta</taxon>
        <taxon>Spermatophyta</taxon>
        <taxon>Magnoliopsida</taxon>
        <taxon>Liliopsida</taxon>
        <taxon>Poales</taxon>
        <taxon>Poaceae</taxon>
        <taxon>PACMAD clade</taxon>
        <taxon>Panicoideae</taxon>
        <taxon>Panicodae</taxon>
        <taxon>Paniceae</taxon>
        <taxon>Panicinae</taxon>
        <taxon>Panicum</taxon>
        <taxon>Panicum sect. Hiantes</taxon>
    </lineage>
</organism>
<protein>
    <submittedName>
        <fullName evidence="1">Uncharacterized protein</fullName>
    </submittedName>
</protein>
<evidence type="ECO:0000313" key="2">
    <source>
        <dbReference type="Proteomes" id="UP000823388"/>
    </source>
</evidence>
<dbReference type="EMBL" id="CM029054">
    <property type="protein sequence ID" value="KAG2538991.1"/>
    <property type="molecule type" value="Genomic_DNA"/>
</dbReference>